<name>A0ABT1FFE3_9GAMM</name>
<sequence>MRACVAVDRHAAVDGAEAAIVWLMAASGSNQAKAMAGRRRWQQSDNTLTGDIIDLR</sequence>
<evidence type="ECO:0000313" key="1">
    <source>
        <dbReference type="EMBL" id="MCP1375133.1"/>
    </source>
</evidence>
<dbReference type="Proteomes" id="UP001204615">
    <property type="component" value="Unassembled WGS sequence"/>
</dbReference>
<protein>
    <submittedName>
        <fullName evidence="1">Uncharacterized protein</fullName>
    </submittedName>
</protein>
<organism evidence="1 2">
    <name type="scientific">Dyella lutea</name>
    <dbReference type="NCBI Taxonomy" id="2950441"/>
    <lineage>
        <taxon>Bacteria</taxon>
        <taxon>Pseudomonadati</taxon>
        <taxon>Pseudomonadota</taxon>
        <taxon>Gammaproteobacteria</taxon>
        <taxon>Lysobacterales</taxon>
        <taxon>Rhodanobacteraceae</taxon>
        <taxon>Dyella</taxon>
    </lineage>
</organism>
<gene>
    <name evidence="1" type="ORF">NC595_13875</name>
</gene>
<comment type="caution">
    <text evidence="1">The sequence shown here is derived from an EMBL/GenBank/DDBJ whole genome shotgun (WGS) entry which is preliminary data.</text>
</comment>
<dbReference type="RefSeq" id="WP_253567378.1">
    <property type="nucleotide sequence ID" value="NZ_JAMZEK010000003.1"/>
</dbReference>
<proteinExistence type="predicted"/>
<accession>A0ABT1FFE3</accession>
<evidence type="ECO:0000313" key="2">
    <source>
        <dbReference type="Proteomes" id="UP001204615"/>
    </source>
</evidence>
<reference evidence="1 2" key="1">
    <citation type="submission" date="2022-06" db="EMBL/GenBank/DDBJ databases">
        <title>Dyella sp. Sa strain:Sa Genome sequencing.</title>
        <authorList>
            <person name="Park S."/>
        </authorList>
    </citation>
    <scope>NUCLEOTIDE SEQUENCE [LARGE SCALE GENOMIC DNA]</scope>
    <source>
        <strain evidence="1 2">Sa</strain>
    </source>
</reference>
<keyword evidence="2" id="KW-1185">Reference proteome</keyword>
<dbReference type="EMBL" id="JAMZEK010000003">
    <property type="protein sequence ID" value="MCP1375133.1"/>
    <property type="molecule type" value="Genomic_DNA"/>
</dbReference>